<proteinExistence type="predicted"/>
<dbReference type="Pfam" id="PF07963">
    <property type="entry name" value="N_methyl"/>
    <property type="match status" value="1"/>
</dbReference>
<dbReference type="KEGG" id="fes:HER31_09685"/>
<evidence type="ECO:0000313" key="3">
    <source>
        <dbReference type="Proteomes" id="UP000501602"/>
    </source>
</evidence>
<feature type="transmembrane region" description="Helical" evidence="1">
    <location>
        <begin position="12"/>
        <end position="34"/>
    </location>
</feature>
<accession>A0A6H1UDG8</accession>
<evidence type="ECO:0000256" key="1">
    <source>
        <dbReference type="SAM" id="Phobius"/>
    </source>
</evidence>
<dbReference type="Proteomes" id="UP000501602">
    <property type="component" value="Chromosome"/>
</dbReference>
<name>A0A6H1UDG8_9GAMM</name>
<keyword evidence="3" id="KW-1185">Reference proteome</keyword>
<protein>
    <submittedName>
        <fullName evidence="2">Type IV pilus modification protein PilV</fullName>
    </submittedName>
</protein>
<dbReference type="NCBIfam" id="TIGR02523">
    <property type="entry name" value="type_IV_pilV"/>
    <property type="match status" value="1"/>
</dbReference>
<dbReference type="EMBL" id="CP051180">
    <property type="protein sequence ID" value="QIZ77121.1"/>
    <property type="molecule type" value="Genomic_DNA"/>
</dbReference>
<keyword evidence="1" id="KW-1133">Transmembrane helix</keyword>
<organism evidence="2 3">
    <name type="scientific">Ferrimonas lipolytica</name>
    <dbReference type="NCBI Taxonomy" id="2724191"/>
    <lineage>
        <taxon>Bacteria</taxon>
        <taxon>Pseudomonadati</taxon>
        <taxon>Pseudomonadota</taxon>
        <taxon>Gammaproteobacteria</taxon>
        <taxon>Alteromonadales</taxon>
        <taxon>Ferrimonadaceae</taxon>
        <taxon>Ferrimonas</taxon>
    </lineage>
</organism>
<dbReference type="InterPro" id="IPR012902">
    <property type="entry name" value="N_methyl_site"/>
</dbReference>
<dbReference type="InterPro" id="IPR013362">
    <property type="entry name" value="Pilus_4_PilV"/>
</dbReference>
<gene>
    <name evidence="2" type="primary">pilV</name>
    <name evidence="2" type="ORF">HER31_09685</name>
</gene>
<keyword evidence="1" id="KW-0812">Transmembrane</keyword>
<dbReference type="PROSITE" id="PS00409">
    <property type="entry name" value="PROKAR_NTER_METHYL"/>
    <property type="match status" value="1"/>
</dbReference>
<dbReference type="AlphaFoldDB" id="A0A6H1UDG8"/>
<keyword evidence="1" id="KW-0472">Membrane</keyword>
<reference evidence="2 3" key="1">
    <citation type="submission" date="2020-04" db="EMBL/GenBank/DDBJ databases">
        <title>Ferrimonas sp. S7 isolated from sea water.</title>
        <authorList>
            <person name="Bae S.S."/>
            <person name="Baek K."/>
        </authorList>
    </citation>
    <scope>NUCLEOTIDE SEQUENCE [LARGE SCALE GENOMIC DNA]</scope>
    <source>
        <strain evidence="2 3">S7</strain>
    </source>
</reference>
<dbReference type="NCBIfam" id="TIGR02532">
    <property type="entry name" value="IV_pilin_GFxxxE"/>
    <property type="match status" value="1"/>
</dbReference>
<sequence>MSQQLAIAAKQQGFTLIELLIAVLVVSIALLGFARLQVSSLQNAREARFSQTAYSAMLDLSERIRSEPRAAIDGEFNFTNLTTGTAPVAVDCLSTTVSCSRAQFALYELQEWFNYNSTSVPQLRFAVTQTPLQPNIFDISITWDAALTGVGVDTCNSDGQSHQCVGMQLWIR</sequence>
<dbReference type="RefSeq" id="WP_168660382.1">
    <property type="nucleotide sequence ID" value="NZ_CP051180.1"/>
</dbReference>
<dbReference type="SUPFAM" id="SSF54523">
    <property type="entry name" value="Pili subunits"/>
    <property type="match status" value="1"/>
</dbReference>
<dbReference type="InterPro" id="IPR045584">
    <property type="entry name" value="Pilin-like"/>
</dbReference>
<evidence type="ECO:0000313" key="2">
    <source>
        <dbReference type="EMBL" id="QIZ77121.1"/>
    </source>
</evidence>